<evidence type="ECO:0000313" key="3">
    <source>
        <dbReference type="Proteomes" id="UP000623129"/>
    </source>
</evidence>
<reference evidence="2" key="1">
    <citation type="submission" date="2020-01" db="EMBL/GenBank/DDBJ databases">
        <title>Genome sequence of Kobresia littledalei, the first chromosome-level genome in the family Cyperaceae.</title>
        <authorList>
            <person name="Qu G."/>
        </authorList>
    </citation>
    <scope>NUCLEOTIDE SEQUENCE</scope>
    <source>
        <strain evidence="2">C.B.Clarke</strain>
        <tissue evidence="2">Leaf</tissue>
    </source>
</reference>
<feature type="transmembrane region" description="Helical" evidence="1">
    <location>
        <begin position="60"/>
        <end position="87"/>
    </location>
</feature>
<protein>
    <submittedName>
        <fullName evidence="2">Putative serine/threonine-protein kinase</fullName>
    </submittedName>
</protein>
<evidence type="ECO:0000256" key="1">
    <source>
        <dbReference type="SAM" id="Phobius"/>
    </source>
</evidence>
<comment type="caution">
    <text evidence="2">The sequence shown here is derived from an EMBL/GenBank/DDBJ whole genome shotgun (WGS) entry which is preliminary data.</text>
</comment>
<gene>
    <name evidence="2" type="ORF">FCM35_KLT11183</name>
</gene>
<feature type="transmembrane region" description="Helical" evidence="1">
    <location>
        <begin position="15"/>
        <end position="40"/>
    </location>
</feature>
<keyword evidence="2" id="KW-0808">Transferase</keyword>
<evidence type="ECO:0000313" key="2">
    <source>
        <dbReference type="EMBL" id="KAF3325026.1"/>
    </source>
</evidence>
<accession>A0A833QTN0</accession>
<keyword evidence="1" id="KW-1133">Transmembrane helix</keyword>
<dbReference type="EMBL" id="SWLB01000021">
    <property type="protein sequence ID" value="KAF3325026.1"/>
    <property type="molecule type" value="Genomic_DNA"/>
</dbReference>
<keyword evidence="3" id="KW-1185">Reference proteome</keyword>
<keyword evidence="1" id="KW-0812">Transmembrane</keyword>
<dbReference type="AlphaFoldDB" id="A0A833QTN0"/>
<proteinExistence type="predicted"/>
<dbReference type="GO" id="GO:0016301">
    <property type="term" value="F:kinase activity"/>
    <property type="evidence" value="ECO:0007669"/>
    <property type="project" value="UniProtKB-KW"/>
</dbReference>
<keyword evidence="2" id="KW-0418">Kinase</keyword>
<name>A0A833QTN0_9POAL</name>
<keyword evidence="1" id="KW-0472">Membrane</keyword>
<sequence>MAFPFAAISPSPHRILLLFGARIVPESVAYSFGTVFLYLLSGKHIPPSHASAIKHNLESLPMYAFPVAAILMGALSGLFGIGGGLLLNPIFLHIGLPPQVH</sequence>
<organism evidence="2 3">
    <name type="scientific">Carex littledalei</name>
    <dbReference type="NCBI Taxonomy" id="544730"/>
    <lineage>
        <taxon>Eukaryota</taxon>
        <taxon>Viridiplantae</taxon>
        <taxon>Streptophyta</taxon>
        <taxon>Embryophyta</taxon>
        <taxon>Tracheophyta</taxon>
        <taxon>Spermatophyta</taxon>
        <taxon>Magnoliopsida</taxon>
        <taxon>Liliopsida</taxon>
        <taxon>Poales</taxon>
        <taxon>Cyperaceae</taxon>
        <taxon>Cyperoideae</taxon>
        <taxon>Cariceae</taxon>
        <taxon>Carex</taxon>
        <taxon>Carex subgen. Euthyceras</taxon>
    </lineage>
</organism>
<dbReference type="OrthoDB" id="1937731at2759"/>
<dbReference type="Proteomes" id="UP000623129">
    <property type="component" value="Unassembled WGS sequence"/>
</dbReference>